<reference evidence="8 9" key="1">
    <citation type="submission" date="2018-05" db="EMBL/GenBank/DDBJ databases">
        <authorList>
            <person name="Lanie J.A."/>
            <person name="Ng W.-L."/>
            <person name="Kazmierczak K.M."/>
            <person name="Andrzejewski T.M."/>
            <person name="Davidsen T.M."/>
            <person name="Wayne K.J."/>
            <person name="Tettelin H."/>
            <person name="Glass J.I."/>
            <person name="Rusch D."/>
            <person name="Podicherti R."/>
            <person name="Tsui H.-C.T."/>
            <person name="Winkler M.E."/>
        </authorList>
    </citation>
    <scope>NUCLEOTIDE SEQUENCE [LARGE SCALE GENOMIC DNA]</scope>
    <source>
        <strain evidence="8 9">BUT-10</strain>
    </source>
</reference>
<dbReference type="InterPro" id="IPR016174">
    <property type="entry name" value="Di-haem_cyt_TM"/>
</dbReference>
<dbReference type="OrthoDB" id="9781740at2"/>
<dbReference type="Pfam" id="PF01292">
    <property type="entry name" value="Ni_hydr_CYTB"/>
    <property type="match status" value="1"/>
</dbReference>
<dbReference type="PANTHER" id="PTHR30485:SF1">
    <property type="entry name" value="CYTOCHROME YDHU-RELATED"/>
    <property type="match status" value="1"/>
</dbReference>
<accession>A0A328BLP1</accession>
<evidence type="ECO:0000256" key="5">
    <source>
        <dbReference type="ARBA" id="ARBA00023136"/>
    </source>
</evidence>
<dbReference type="EMBL" id="QFYS01000002">
    <property type="protein sequence ID" value="RAK67887.1"/>
    <property type="molecule type" value="Genomic_DNA"/>
</dbReference>
<dbReference type="RefSeq" id="WP_111275496.1">
    <property type="nucleotide sequence ID" value="NZ_QFYS01000002.1"/>
</dbReference>
<gene>
    <name evidence="8" type="ORF">DJ019_05860</name>
</gene>
<feature type="transmembrane region" description="Helical" evidence="6">
    <location>
        <begin position="227"/>
        <end position="248"/>
    </location>
</feature>
<keyword evidence="5 6" id="KW-0472">Membrane</keyword>
<evidence type="ECO:0000256" key="4">
    <source>
        <dbReference type="ARBA" id="ARBA00022989"/>
    </source>
</evidence>
<sequence length="272" mass="30113">MARKELVRRHSGVVRLTHWVNVVAMLVLLMSGLQIFNAHPALYWGHASTFADPWLSVRKVEIGDQPRGITAIGSLTLDTTGLLGWSGPEGRREQRAFPSWSTIPSWRDLAIGRRWHFFFAWVFVANLALYWAWSLAGGHLRRDLLPTRAQLRPDHLAHEIAAHARLRFAKGDAARTYNVIQKLAYLSVVAVLLPLMVATGLSMSPGFNATVPGLVDLFGGRQSARTIHFLAASGLVLFVAVHLALVVLSGPWNGVRSMITGRYAIVREGDRS</sequence>
<feature type="transmembrane region" description="Helical" evidence="6">
    <location>
        <begin position="183"/>
        <end position="207"/>
    </location>
</feature>
<dbReference type="InterPro" id="IPR051542">
    <property type="entry name" value="Hydrogenase_cytochrome"/>
</dbReference>
<dbReference type="Proteomes" id="UP000249524">
    <property type="component" value="Unassembled WGS sequence"/>
</dbReference>
<evidence type="ECO:0000256" key="3">
    <source>
        <dbReference type="ARBA" id="ARBA00022692"/>
    </source>
</evidence>
<evidence type="ECO:0000313" key="8">
    <source>
        <dbReference type="EMBL" id="RAK67887.1"/>
    </source>
</evidence>
<evidence type="ECO:0000256" key="6">
    <source>
        <dbReference type="SAM" id="Phobius"/>
    </source>
</evidence>
<dbReference type="AlphaFoldDB" id="A0A328BLP1"/>
<keyword evidence="2" id="KW-1003">Cell membrane</keyword>
<dbReference type="Gene3D" id="1.20.950.20">
    <property type="entry name" value="Transmembrane di-heme cytochromes, Chain C"/>
    <property type="match status" value="1"/>
</dbReference>
<keyword evidence="9" id="KW-1185">Reference proteome</keyword>
<comment type="subcellular location">
    <subcellularLocation>
        <location evidence="1">Cell membrane</location>
        <topology evidence="1">Multi-pass membrane protein</topology>
    </subcellularLocation>
</comment>
<comment type="caution">
    <text evidence="8">The sequence shown here is derived from an EMBL/GenBank/DDBJ whole genome shotgun (WGS) entry which is preliminary data.</text>
</comment>
<organism evidence="8 9">
    <name type="scientific">Phenylobacterium kunshanense</name>
    <dbReference type="NCBI Taxonomy" id="1445034"/>
    <lineage>
        <taxon>Bacteria</taxon>
        <taxon>Pseudomonadati</taxon>
        <taxon>Pseudomonadota</taxon>
        <taxon>Alphaproteobacteria</taxon>
        <taxon>Caulobacterales</taxon>
        <taxon>Caulobacteraceae</taxon>
        <taxon>Phenylobacterium</taxon>
    </lineage>
</organism>
<dbReference type="GO" id="GO:0022904">
    <property type="term" value="P:respiratory electron transport chain"/>
    <property type="evidence" value="ECO:0007669"/>
    <property type="project" value="InterPro"/>
</dbReference>
<proteinExistence type="predicted"/>
<dbReference type="GO" id="GO:0020037">
    <property type="term" value="F:heme binding"/>
    <property type="evidence" value="ECO:0007669"/>
    <property type="project" value="TreeGrafter"/>
</dbReference>
<dbReference type="PANTHER" id="PTHR30485">
    <property type="entry name" value="NI/FE-HYDROGENASE 1 B-TYPE CYTOCHROME SUBUNIT"/>
    <property type="match status" value="1"/>
</dbReference>
<keyword evidence="4 6" id="KW-1133">Transmembrane helix</keyword>
<keyword evidence="3 6" id="KW-0812">Transmembrane</keyword>
<name>A0A328BLP1_9CAUL</name>
<evidence type="ECO:0000259" key="7">
    <source>
        <dbReference type="Pfam" id="PF01292"/>
    </source>
</evidence>
<dbReference type="InterPro" id="IPR011577">
    <property type="entry name" value="Cyt_b561_bac/Ni-Hgenase"/>
</dbReference>
<dbReference type="GO" id="GO:0009055">
    <property type="term" value="F:electron transfer activity"/>
    <property type="evidence" value="ECO:0007669"/>
    <property type="project" value="InterPro"/>
</dbReference>
<evidence type="ECO:0000256" key="2">
    <source>
        <dbReference type="ARBA" id="ARBA00022475"/>
    </source>
</evidence>
<evidence type="ECO:0000313" key="9">
    <source>
        <dbReference type="Proteomes" id="UP000249524"/>
    </source>
</evidence>
<evidence type="ECO:0000256" key="1">
    <source>
        <dbReference type="ARBA" id="ARBA00004651"/>
    </source>
</evidence>
<feature type="transmembrane region" description="Helical" evidence="6">
    <location>
        <begin position="115"/>
        <end position="133"/>
    </location>
</feature>
<feature type="domain" description="Cytochrome b561 bacterial/Ni-hydrogenase" evidence="7">
    <location>
        <begin position="9"/>
        <end position="261"/>
    </location>
</feature>
<dbReference type="SUPFAM" id="SSF81342">
    <property type="entry name" value="Transmembrane di-heme cytochromes"/>
    <property type="match status" value="1"/>
</dbReference>
<feature type="transmembrane region" description="Helical" evidence="6">
    <location>
        <begin position="12"/>
        <end position="36"/>
    </location>
</feature>
<dbReference type="GO" id="GO:0005886">
    <property type="term" value="C:plasma membrane"/>
    <property type="evidence" value="ECO:0007669"/>
    <property type="project" value="UniProtKB-SubCell"/>
</dbReference>
<protein>
    <recommendedName>
        <fullName evidence="7">Cytochrome b561 bacterial/Ni-hydrogenase domain-containing protein</fullName>
    </recommendedName>
</protein>